<protein>
    <submittedName>
        <fullName evidence="2">Helix-turn-helix domain-containing protein</fullName>
    </submittedName>
</protein>
<keyword evidence="3" id="KW-1185">Reference proteome</keyword>
<dbReference type="SMART" id="SM00530">
    <property type="entry name" value="HTH_XRE"/>
    <property type="match status" value="1"/>
</dbReference>
<dbReference type="EMBL" id="JBHSNS010000011">
    <property type="protein sequence ID" value="MFC5730939.1"/>
    <property type="molecule type" value="Genomic_DNA"/>
</dbReference>
<accession>A0ABW0ZMX4</accession>
<organism evidence="2 3">
    <name type="scientific">Nocardioides vastitatis</name>
    <dbReference type="NCBI Taxonomy" id="2568655"/>
    <lineage>
        <taxon>Bacteria</taxon>
        <taxon>Bacillati</taxon>
        <taxon>Actinomycetota</taxon>
        <taxon>Actinomycetes</taxon>
        <taxon>Propionibacteriales</taxon>
        <taxon>Nocardioidaceae</taxon>
        <taxon>Nocardioides</taxon>
    </lineage>
</organism>
<gene>
    <name evidence="2" type="ORF">ACFPQB_18605</name>
</gene>
<dbReference type="Gene3D" id="1.10.260.40">
    <property type="entry name" value="lambda repressor-like DNA-binding domains"/>
    <property type="match status" value="1"/>
</dbReference>
<dbReference type="PROSITE" id="PS50943">
    <property type="entry name" value="HTH_CROC1"/>
    <property type="match status" value="1"/>
</dbReference>
<sequence length="70" mass="7740">MCPRCNPISAASGLERCRLAAGLTLADVATELARDPRSIRRYELGQTMPPKPIMLRLARLYQCPVEALVD</sequence>
<dbReference type="SUPFAM" id="SSF47413">
    <property type="entry name" value="lambda repressor-like DNA-binding domains"/>
    <property type="match status" value="1"/>
</dbReference>
<comment type="caution">
    <text evidence="2">The sequence shown here is derived from an EMBL/GenBank/DDBJ whole genome shotgun (WGS) entry which is preliminary data.</text>
</comment>
<dbReference type="RefSeq" id="WP_276606189.1">
    <property type="nucleotide sequence ID" value="NZ_JBHSNS010000011.1"/>
</dbReference>
<feature type="domain" description="HTH cro/C1-type" evidence="1">
    <location>
        <begin position="14"/>
        <end position="68"/>
    </location>
</feature>
<name>A0ABW0ZMX4_9ACTN</name>
<reference evidence="3" key="1">
    <citation type="journal article" date="2019" name="Int. J. Syst. Evol. Microbiol.">
        <title>The Global Catalogue of Microorganisms (GCM) 10K type strain sequencing project: providing services to taxonomists for standard genome sequencing and annotation.</title>
        <authorList>
            <consortium name="The Broad Institute Genomics Platform"/>
            <consortium name="The Broad Institute Genome Sequencing Center for Infectious Disease"/>
            <person name="Wu L."/>
            <person name="Ma J."/>
        </authorList>
    </citation>
    <scope>NUCLEOTIDE SEQUENCE [LARGE SCALE GENOMIC DNA]</scope>
    <source>
        <strain evidence="3">YIM 94188</strain>
    </source>
</reference>
<evidence type="ECO:0000259" key="1">
    <source>
        <dbReference type="PROSITE" id="PS50943"/>
    </source>
</evidence>
<dbReference type="InterPro" id="IPR010982">
    <property type="entry name" value="Lambda_DNA-bd_dom_sf"/>
</dbReference>
<dbReference type="InterPro" id="IPR001387">
    <property type="entry name" value="Cro/C1-type_HTH"/>
</dbReference>
<evidence type="ECO:0000313" key="3">
    <source>
        <dbReference type="Proteomes" id="UP001596072"/>
    </source>
</evidence>
<dbReference type="Proteomes" id="UP001596072">
    <property type="component" value="Unassembled WGS sequence"/>
</dbReference>
<dbReference type="CDD" id="cd00093">
    <property type="entry name" value="HTH_XRE"/>
    <property type="match status" value="1"/>
</dbReference>
<evidence type="ECO:0000313" key="2">
    <source>
        <dbReference type="EMBL" id="MFC5730939.1"/>
    </source>
</evidence>
<dbReference type="Pfam" id="PF13560">
    <property type="entry name" value="HTH_31"/>
    <property type="match status" value="1"/>
</dbReference>
<proteinExistence type="predicted"/>